<sequence>MCQIKVFSAPLLRNQTGITVFYFCSHHPHRKINTKKGNKTKGCQRRAEQEQFEESIRSSYSIRKNCHSTPQSKDWTLSLSKFRII</sequence>
<name>A0A0A9DZZ5_ARUDO</name>
<reference evidence="1" key="2">
    <citation type="journal article" date="2015" name="Data Brief">
        <title>Shoot transcriptome of the giant reed, Arundo donax.</title>
        <authorList>
            <person name="Barrero R.A."/>
            <person name="Guerrero F.D."/>
            <person name="Moolhuijzen P."/>
            <person name="Goolsby J.A."/>
            <person name="Tidwell J."/>
            <person name="Bellgard S.E."/>
            <person name="Bellgard M.I."/>
        </authorList>
    </citation>
    <scope>NUCLEOTIDE SEQUENCE</scope>
    <source>
        <tissue evidence="1">Shoot tissue taken approximately 20 cm above the soil surface</tissue>
    </source>
</reference>
<evidence type="ECO:0000313" key="1">
    <source>
        <dbReference type="EMBL" id="JAD89317.1"/>
    </source>
</evidence>
<proteinExistence type="predicted"/>
<organism evidence="1">
    <name type="scientific">Arundo donax</name>
    <name type="common">Giant reed</name>
    <name type="synonym">Donax arundinaceus</name>
    <dbReference type="NCBI Taxonomy" id="35708"/>
    <lineage>
        <taxon>Eukaryota</taxon>
        <taxon>Viridiplantae</taxon>
        <taxon>Streptophyta</taxon>
        <taxon>Embryophyta</taxon>
        <taxon>Tracheophyta</taxon>
        <taxon>Spermatophyta</taxon>
        <taxon>Magnoliopsida</taxon>
        <taxon>Liliopsida</taxon>
        <taxon>Poales</taxon>
        <taxon>Poaceae</taxon>
        <taxon>PACMAD clade</taxon>
        <taxon>Arundinoideae</taxon>
        <taxon>Arundineae</taxon>
        <taxon>Arundo</taxon>
    </lineage>
</organism>
<accession>A0A0A9DZZ5</accession>
<protein>
    <submittedName>
        <fullName evidence="1">Uncharacterized protein</fullName>
    </submittedName>
</protein>
<dbReference type="AlphaFoldDB" id="A0A0A9DZZ5"/>
<reference evidence="1" key="1">
    <citation type="submission" date="2014-09" db="EMBL/GenBank/DDBJ databases">
        <authorList>
            <person name="Magalhaes I.L.F."/>
            <person name="Oliveira U."/>
            <person name="Santos F.R."/>
            <person name="Vidigal T.H.D.A."/>
            <person name="Brescovit A.D."/>
            <person name="Santos A.J."/>
        </authorList>
    </citation>
    <scope>NUCLEOTIDE SEQUENCE</scope>
    <source>
        <tissue evidence="1">Shoot tissue taken approximately 20 cm above the soil surface</tissue>
    </source>
</reference>
<dbReference type="EMBL" id="GBRH01208578">
    <property type="protein sequence ID" value="JAD89317.1"/>
    <property type="molecule type" value="Transcribed_RNA"/>
</dbReference>